<evidence type="ECO:0000313" key="2">
    <source>
        <dbReference type="EMBL" id="KAF1937646.1"/>
    </source>
</evidence>
<name>A0A6A5SGM7_9PLEO</name>
<dbReference type="InterPro" id="IPR008984">
    <property type="entry name" value="SMAD_FHA_dom_sf"/>
</dbReference>
<dbReference type="InterPro" id="IPR051176">
    <property type="entry name" value="Cent_Immune-Sig_Mod"/>
</dbReference>
<feature type="domain" description="FHA" evidence="1">
    <location>
        <begin position="283"/>
        <end position="338"/>
    </location>
</feature>
<evidence type="ECO:0000313" key="3">
    <source>
        <dbReference type="Proteomes" id="UP000800038"/>
    </source>
</evidence>
<dbReference type="SUPFAM" id="SSF49879">
    <property type="entry name" value="SMAD/FHA domain"/>
    <property type="match status" value="1"/>
</dbReference>
<keyword evidence="3" id="KW-1185">Reference proteome</keyword>
<dbReference type="PANTHER" id="PTHR15715:SF37">
    <property type="entry name" value="LD47843P"/>
    <property type="match status" value="1"/>
</dbReference>
<dbReference type="PROSITE" id="PS50006">
    <property type="entry name" value="FHA_DOMAIN"/>
    <property type="match status" value="1"/>
</dbReference>
<dbReference type="PANTHER" id="PTHR15715">
    <property type="entry name" value="CENTROSOMAL PROTEIN OF 170 KDA"/>
    <property type="match status" value="1"/>
</dbReference>
<organism evidence="2 3">
    <name type="scientific">Clathrospora elynae</name>
    <dbReference type="NCBI Taxonomy" id="706981"/>
    <lineage>
        <taxon>Eukaryota</taxon>
        <taxon>Fungi</taxon>
        <taxon>Dikarya</taxon>
        <taxon>Ascomycota</taxon>
        <taxon>Pezizomycotina</taxon>
        <taxon>Dothideomycetes</taxon>
        <taxon>Pleosporomycetidae</taxon>
        <taxon>Pleosporales</taxon>
        <taxon>Diademaceae</taxon>
        <taxon>Clathrospora</taxon>
    </lineage>
</organism>
<gene>
    <name evidence="2" type="ORF">EJ02DRAFT_49134</name>
</gene>
<dbReference type="OrthoDB" id="524326at2759"/>
<dbReference type="SMART" id="SM00240">
    <property type="entry name" value="FHA"/>
    <property type="match status" value="1"/>
</dbReference>
<dbReference type="AlphaFoldDB" id="A0A6A5SGM7"/>
<dbReference type="InterPro" id="IPR031348">
    <property type="entry name" value="PigL_N"/>
</dbReference>
<dbReference type="Gene3D" id="2.60.200.20">
    <property type="match status" value="1"/>
</dbReference>
<dbReference type="Proteomes" id="UP000800038">
    <property type="component" value="Unassembled WGS sequence"/>
</dbReference>
<evidence type="ECO:0000259" key="1">
    <source>
        <dbReference type="PROSITE" id="PS50006"/>
    </source>
</evidence>
<dbReference type="InterPro" id="IPR000253">
    <property type="entry name" value="FHA_dom"/>
</dbReference>
<dbReference type="Pfam" id="PF17111">
    <property type="entry name" value="PigL_N"/>
    <property type="match status" value="1"/>
</dbReference>
<protein>
    <recommendedName>
        <fullName evidence="1">FHA domain-containing protein</fullName>
    </recommendedName>
</protein>
<dbReference type="Pfam" id="PF00498">
    <property type="entry name" value="FHA"/>
    <property type="match status" value="1"/>
</dbReference>
<proteinExistence type="predicted"/>
<accession>A0A6A5SGM7</accession>
<sequence length="387" mass="43747">MDPLSVTVSCVALVTAASKVSYSLTNFTREWRDASGDLGAISRELLSFQVVLENLIKDTVGSKESALPPNLRLQIIGILMNCNRVVDDIEASLNRHAQSRLGKGGYWTFGGKDEMAKHRSSLEAHKSALEIALEMVAISITRDIKSDTTRILEEIERLRKRLPLDHVQTDRASPTRRLKKYLDDMSCYAEISYNPSDDEEGNDDAYMSAEDDYYTHLEAHHHCTCYESCRRLGTYDGRLTPDWSISSSTPFIQLSPDYDDPSDFSSLDFDTITRYLPDTCTVVRVGRYSDNRGPERNYVGFKSKVVSRTHCEIWRKDGKWYIKDLKSSSGTWLNSNRLSGAGKTSKPHRLRNGDVVQLGADYKGGYDFQGKNSFFRRVRMVVSLSGN</sequence>
<dbReference type="EMBL" id="ML976130">
    <property type="protein sequence ID" value="KAF1937646.1"/>
    <property type="molecule type" value="Genomic_DNA"/>
</dbReference>
<reference evidence="2" key="1">
    <citation type="journal article" date="2020" name="Stud. Mycol.">
        <title>101 Dothideomycetes genomes: a test case for predicting lifestyles and emergence of pathogens.</title>
        <authorList>
            <person name="Haridas S."/>
            <person name="Albert R."/>
            <person name="Binder M."/>
            <person name="Bloem J."/>
            <person name="Labutti K."/>
            <person name="Salamov A."/>
            <person name="Andreopoulos B."/>
            <person name="Baker S."/>
            <person name="Barry K."/>
            <person name="Bills G."/>
            <person name="Bluhm B."/>
            <person name="Cannon C."/>
            <person name="Castanera R."/>
            <person name="Culley D."/>
            <person name="Daum C."/>
            <person name="Ezra D."/>
            <person name="Gonzalez J."/>
            <person name="Henrissat B."/>
            <person name="Kuo A."/>
            <person name="Liang C."/>
            <person name="Lipzen A."/>
            <person name="Lutzoni F."/>
            <person name="Magnuson J."/>
            <person name="Mondo S."/>
            <person name="Nolan M."/>
            <person name="Ohm R."/>
            <person name="Pangilinan J."/>
            <person name="Park H.-J."/>
            <person name="Ramirez L."/>
            <person name="Alfaro M."/>
            <person name="Sun H."/>
            <person name="Tritt A."/>
            <person name="Yoshinaga Y."/>
            <person name="Zwiers L.-H."/>
            <person name="Turgeon B."/>
            <person name="Goodwin S."/>
            <person name="Spatafora J."/>
            <person name="Crous P."/>
            <person name="Grigoriev I."/>
        </authorList>
    </citation>
    <scope>NUCLEOTIDE SEQUENCE</scope>
    <source>
        <strain evidence="2">CBS 161.51</strain>
    </source>
</reference>